<sequence>MTLACMSLAMLAAAPPANAFDDAALAKRAYAGIILPGYARFDAVTRDFAEKSAALCKAPSQGALDATRAAARATLLAWGRIAPIRFGPIAYKQRLDRLLFYPDQHGIVGKQTAKLIAKRDDADLDPAKLEGASVAVQGFGAVDVALYGRGAEALATADPEAGFRCRYVHALATDIAQIAADTHADWSGEYKQAWLQPGDGNKAYLTAKETTLALFSAYVTEIEVVRLHRLAPAMGVESAKASSPLLPHSGLGLPYLISVVEGVRDLVGGSGFLADDLATTDKERAALAIVGSVATDLGFAVRAGEAAAAMAPDALQDAAARERLAPMLLSLKSAESTGRAALGELTGQMIGFNSLDGD</sequence>
<evidence type="ECO:0000313" key="5">
    <source>
        <dbReference type="EMBL" id="MTD93627.1"/>
    </source>
</evidence>
<protein>
    <recommendedName>
        <fullName evidence="4">Imelysin-like domain-containing protein</fullName>
    </recommendedName>
</protein>
<dbReference type="AlphaFoldDB" id="A0A6I3KIT2"/>
<dbReference type="InterPro" id="IPR018976">
    <property type="entry name" value="Imelysin-like"/>
</dbReference>
<feature type="chain" id="PRO_5026080222" description="Imelysin-like domain-containing protein" evidence="3">
    <location>
        <begin position="20"/>
        <end position="358"/>
    </location>
</feature>
<accession>A0A6I3KIT2</accession>
<feature type="domain" description="Imelysin-like" evidence="4">
    <location>
        <begin position="34"/>
        <end position="325"/>
    </location>
</feature>
<reference evidence="5 6" key="1">
    <citation type="submission" date="2019-11" db="EMBL/GenBank/DDBJ databases">
        <title>Identification of a novel strain.</title>
        <authorList>
            <person name="Xu Q."/>
            <person name="Wang G."/>
        </authorList>
    </citation>
    <scope>NUCLEOTIDE SEQUENCE [LARGE SCALE GENOMIC DNA]</scope>
    <source>
        <strain evidence="6">xq</strain>
    </source>
</reference>
<proteinExistence type="predicted"/>
<gene>
    <name evidence="5" type="ORF">GIW81_04675</name>
</gene>
<evidence type="ECO:0000259" key="4">
    <source>
        <dbReference type="Pfam" id="PF09375"/>
    </source>
</evidence>
<dbReference type="Proteomes" id="UP000440694">
    <property type="component" value="Unassembled WGS sequence"/>
</dbReference>
<evidence type="ECO:0000256" key="1">
    <source>
        <dbReference type="ARBA" id="ARBA00004196"/>
    </source>
</evidence>
<evidence type="ECO:0000256" key="2">
    <source>
        <dbReference type="ARBA" id="ARBA00022729"/>
    </source>
</evidence>
<evidence type="ECO:0000313" key="6">
    <source>
        <dbReference type="Proteomes" id="UP000440694"/>
    </source>
</evidence>
<name>A0A6I3KIT2_9HYPH</name>
<dbReference type="InterPro" id="IPR038352">
    <property type="entry name" value="Imelysin_sf"/>
</dbReference>
<keyword evidence="6" id="KW-1185">Reference proteome</keyword>
<comment type="caution">
    <text evidence="5">The sequence shown here is derived from an EMBL/GenBank/DDBJ whole genome shotgun (WGS) entry which is preliminary data.</text>
</comment>
<dbReference type="Gene3D" id="1.20.1420.20">
    <property type="entry name" value="M75 peptidase, HXXE motif"/>
    <property type="match status" value="1"/>
</dbReference>
<dbReference type="GO" id="GO:0030313">
    <property type="term" value="C:cell envelope"/>
    <property type="evidence" value="ECO:0007669"/>
    <property type="project" value="UniProtKB-SubCell"/>
</dbReference>
<dbReference type="InterPro" id="IPR034984">
    <property type="entry name" value="Imelysin-like_IPPA"/>
</dbReference>
<dbReference type="RefSeq" id="WP_154738151.1">
    <property type="nucleotide sequence ID" value="NZ_WMBQ01000001.1"/>
</dbReference>
<keyword evidence="2 3" id="KW-0732">Signal</keyword>
<dbReference type="Pfam" id="PF09375">
    <property type="entry name" value="Peptidase_M75"/>
    <property type="match status" value="1"/>
</dbReference>
<feature type="signal peptide" evidence="3">
    <location>
        <begin position="1"/>
        <end position="19"/>
    </location>
</feature>
<evidence type="ECO:0000256" key="3">
    <source>
        <dbReference type="SAM" id="SignalP"/>
    </source>
</evidence>
<comment type="subcellular location">
    <subcellularLocation>
        <location evidence="1">Cell envelope</location>
    </subcellularLocation>
</comment>
<organism evidence="5 6">
    <name type="scientific">Hyphomicrobium album</name>
    <dbReference type="NCBI Taxonomy" id="2665159"/>
    <lineage>
        <taxon>Bacteria</taxon>
        <taxon>Pseudomonadati</taxon>
        <taxon>Pseudomonadota</taxon>
        <taxon>Alphaproteobacteria</taxon>
        <taxon>Hyphomicrobiales</taxon>
        <taxon>Hyphomicrobiaceae</taxon>
        <taxon>Hyphomicrobium</taxon>
    </lineage>
</organism>
<dbReference type="EMBL" id="WMBQ01000001">
    <property type="protein sequence ID" value="MTD93627.1"/>
    <property type="molecule type" value="Genomic_DNA"/>
</dbReference>
<dbReference type="CDD" id="cd14659">
    <property type="entry name" value="Imelysin-like_IPPA"/>
    <property type="match status" value="1"/>
</dbReference>